<evidence type="ECO:0000259" key="7">
    <source>
        <dbReference type="Pfam" id="PF04335"/>
    </source>
</evidence>
<feature type="transmembrane region" description="Helical" evidence="6">
    <location>
        <begin position="47"/>
        <end position="67"/>
    </location>
</feature>
<name>A0A1B9BYA4_9PROT</name>
<proteinExistence type="predicted"/>
<sequence length="231" mass="25169">MARSSGNTGTENTKTGGGSNNPYLNARREWDERYGDAISRAHNWKMMAFGAVAVAGIAVAGIAYIGAQSKILPYVVAIDKMGNPIAMAQPVTGGAINQRIIEAQVASWVWNWRSMLSDPIAQKQLLAQVYAMASTQTATEINPWYKKTWSADAGFVVSPHITSILPISQDTYQVNWNETKYRDGQNDGTTSYKANVTTGIDKKIASTTQASMLNPLGIYVQSITWTKVLSN</sequence>
<evidence type="ECO:0000313" key="8">
    <source>
        <dbReference type="EMBL" id="OCB02650.1"/>
    </source>
</evidence>
<feature type="region of interest" description="Disordered" evidence="5">
    <location>
        <begin position="1"/>
        <end position="25"/>
    </location>
</feature>
<gene>
    <name evidence="8" type="ORF">BBC27_12055</name>
</gene>
<dbReference type="InterPro" id="IPR032710">
    <property type="entry name" value="NTF2-like_dom_sf"/>
</dbReference>
<feature type="domain" description="Bacterial virulence protein VirB8" evidence="7">
    <location>
        <begin position="26"/>
        <end position="227"/>
    </location>
</feature>
<keyword evidence="4 6" id="KW-0472">Membrane</keyword>
<dbReference type="Gene3D" id="3.10.450.230">
    <property type="entry name" value="VirB8 protein"/>
    <property type="match status" value="1"/>
</dbReference>
<dbReference type="Pfam" id="PF04335">
    <property type="entry name" value="VirB8"/>
    <property type="match status" value="1"/>
</dbReference>
<dbReference type="InterPro" id="IPR035658">
    <property type="entry name" value="TrbF"/>
</dbReference>
<dbReference type="RefSeq" id="WP_065413446.1">
    <property type="nucleotide sequence ID" value="NZ_MASQ01000091.1"/>
</dbReference>
<accession>A0A1B9BYA4</accession>
<evidence type="ECO:0000256" key="5">
    <source>
        <dbReference type="SAM" id="MobiDB-lite"/>
    </source>
</evidence>
<dbReference type="GO" id="GO:0016020">
    <property type="term" value="C:membrane"/>
    <property type="evidence" value="ECO:0007669"/>
    <property type="project" value="UniProtKB-SubCell"/>
</dbReference>
<reference evidence="8 9" key="1">
    <citation type="submission" date="2016-07" db="EMBL/GenBank/DDBJ databases">
        <title>Draft genome of a psychrotolerant acidophile Acidithiobacillus ferrivorans strain YL15.</title>
        <authorList>
            <person name="Peng T."/>
            <person name="Ma L."/>
            <person name="Nan M."/>
            <person name="An N."/>
            <person name="Wang M."/>
            <person name="Qiu G."/>
            <person name="Zeng W."/>
        </authorList>
    </citation>
    <scope>NUCLEOTIDE SEQUENCE [LARGE SCALE GENOMIC DNA]</scope>
    <source>
        <strain evidence="8 9">YL15</strain>
    </source>
</reference>
<dbReference type="InterPro" id="IPR007430">
    <property type="entry name" value="VirB8"/>
</dbReference>
<dbReference type="CDD" id="cd16425">
    <property type="entry name" value="TrbF"/>
    <property type="match status" value="1"/>
</dbReference>
<dbReference type="Proteomes" id="UP000093129">
    <property type="component" value="Unassembled WGS sequence"/>
</dbReference>
<comment type="caution">
    <text evidence="8">The sequence shown here is derived from an EMBL/GenBank/DDBJ whole genome shotgun (WGS) entry which is preliminary data.</text>
</comment>
<dbReference type="SUPFAM" id="SSF54427">
    <property type="entry name" value="NTF2-like"/>
    <property type="match status" value="1"/>
</dbReference>
<evidence type="ECO:0000256" key="3">
    <source>
        <dbReference type="ARBA" id="ARBA00022989"/>
    </source>
</evidence>
<evidence type="ECO:0000256" key="1">
    <source>
        <dbReference type="ARBA" id="ARBA00004167"/>
    </source>
</evidence>
<keyword evidence="3 6" id="KW-1133">Transmembrane helix</keyword>
<feature type="compositionally biased region" description="Low complexity" evidence="5">
    <location>
        <begin position="1"/>
        <end position="14"/>
    </location>
</feature>
<dbReference type="AlphaFoldDB" id="A0A1B9BYA4"/>
<comment type="subcellular location">
    <subcellularLocation>
        <location evidence="1">Membrane</location>
        <topology evidence="1">Single-pass membrane protein</topology>
    </subcellularLocation>
</comment>
<organism evidence="8 9">
    <name type="scientific">Acidithiobacillus ferrivorans</name>
    <dbReference type="NCBI Taxonomy" id="160808"/>
    <lineage>
        <taxon>Bacteria</taxon>
        <taxon>Pseudomonadati</taxon>
        <taxon>Pseudomonadota</taxon>
        <taxon>Acidithiobacillia</taxon>
        <taxon>Acidithiobacillales</taxon>
        <taxon>Acidithiobacillaceae</taxon>
        <taxon>Acidithiobacillus</taxon>
    </lineage>
</organism>
<evidence type="ECO:0000256" key="4">
    <source>
        <dbReference type="ARBA" id="ARBA00023136"/>
    </source>
</evidence>
<dbReference type="EMBL" id="MASQ01000091">
    <property type="protein sequence ID" value="OCB02650.1"/>
    <property type="molecule type" value="Genomic_DNA"/>
</dbReference>
<evidence type="ECO:0000313" key="9">
    <source>
        <dbReference type="Proteomes" id="UP000093129"/>
    </source>
</evidence>
<protein>
    <submittedName>
        <fullName evidence="8">Conjugal transfer protein</fullName>
    </submittedName>
</protein>
<evidence type="ECO:0000256" key="6">
    <source>
        <dbReference type="SAM" id="Phobius"/>
    </source>
</evidence>
<keyword evidence="2 6" id="KW-0812">Transmembrane</keyword>
<evidence type="ECO:0000256" key="2">
    <source>
        <dbReference type="ARBA" id="ARBA00022692"/>
    </source>
</evidence>